<evidence type="ECO:0000313" key="3">
    <source>
        <dbReference type="Proteomes" id="UP000770661"/>
    </source>
</evidence>
<gene>
    <name evidence="2" type="ORF">GWK47_014287</name>
</gene>
<accession>A0A8J4XYD8</accession>
<name>A0A8J4XYD8_CHIOP</name>
<proteinExistence type="predicted"/>
<dbReference type="AlphaFoldDB" id="A0A8J4XYD8"/>
<feature type="chain" id="PRO_5035180147" evidence="1">
    <location>
        <begin position="28"/>
        <end position="505"/>
    </location>
</feature>
<evidence type="ECO:0000313" key="2">
    <source>
        <dbReference type="EMBL" id="KAG0714374.1"/>
    </source>
</evidence>
<dbReference type="PANTHER" id="PTHR46113">
    <property type="entry name" value="SNAC DOMAIN-CONTAINING PROTEIN"/>
    <property type="match status" value="1"/>
</dbReference>
<organism evidence="2 3">
    <name type="scientific">Chionoecetes opilio</name>
    <name type="common">Atlantic snow crab</name>
    <name type="synonym">Cancer opilio</name>
    <dbReference type="NCBI Taxonomy" id="41210"/>
    <lineage>
        <taxon>Eukaryota</taxon>
        <taxon>Metazoa</taxon>
        <taxon>Ecdysozoa</taxon>
        <taxon>Arthropoda</taxon>
        <taxon>Crustacea</taxon>
        <taxon>Multicrustacea</taxon>
        <taxon>Malacostraca</taxon>
        <taxon>Eumalacostraca</taxon>
        <taxon>Eucarida</taxon>
        <taxon>Decapoda</taxon>
        <taxon>Pleocyemata</taxon>
        <taxon>Brachyura</taxon>
        <taxon>Eubrachyura</taxon>
        <taxon>Majoidea</taxon>
        <taxon>Majidae</taxon>
        <taxon>Chionoecetes</taxon>
    </lineage>
</organism>
<protein>
    <submittedName>
        <fullName evidence="2">Uncharacterized protein</fullName>
    </submittedName>
</protein>
<dbReference type="EMBL" id="JACEEZ010020601">
    <property type="protein sequence ID" value="KAG0714374.1"/>
    <property type="molecule type" value="Genomic_DNA"/>
</dbReference>
<dbReference type="PANTHER" id="PTHR46113:SF1">
    <property type="entry name" value="PEPTIDASE M17 LEUCYL AMINOPEPTIDASE N-TERMINAL DOMAIN-CONTAINING PROTEIN"/>
    <property type="match status" value="1"/>
</dbReference>
<sequence length="505" mass="56378">MFPLYKIHCRLFPLMTLLFRETLSSQAKDDPPSGCQPLPPVASFSTQVGAAETRAGRSKEVHPLVLPKLHPLGKVDRLLILVSGTGVTKLLSVPKLEFGSGLAMANALVEALHDWGVADQVVGMCFDTTASNTGSRSGACLLIEQQLGRDLLNVDSRHHVLELIAAMAYAVCLNSPSSGPQIPLFTRFQDKWDLIDQDQHEIMPDDHLTEAIRDSRDNLIAGLKLHLSQFQPREDYRELLELSVIVLGGMPARGIRFRRPGAHHHARWMAKLIYAVKIYLFRRQANLTARESAGILRYVKFIVSVYVRAWYAAPSPTSAPANDLAHLKDLVGYEDKSLAKALADSFARRHLRYLSESLVPLAFFDEDLSLGRKRTMIEALSSNEGSIDLTKRAVVDLKADLSQKTLADFVTKSSRMFFVTLGIDDGFLETDPAEWHDDPRYVAAARKVNGIRVLNDFAERGVALMEDYNLTLTKDEDQTQYILQLVEAHRGRFPDANKSTVTRPH</sequence>
<dbReference type="Proteomes" id="UP000770661">
    <property type="component" value="Unassembled WGS sequence"/>
</dbReference>
<dbReference type="OrthoDB" id="6376573at2759"/>
<comment type="caution">
    <text evidence="2">The sequence shown here is derived from an EMBL/GenBank/DDBJ whole genome shotgun (WGS) entry which is preliminary data.</text>
</comment>
<evidence type="ECO:0000256" key="1">
    <source>
        <dbReference type="SAM" id="SignalP"/>
    </source>
</evidence>
<keyword evidence="3" id="KW-1185">Reference proteome</keyword>
<feature type="signal peptide" evidence="1">
    <location>
        <begin position="1"/>
        <end position="27"/>
    </location>
</feature>
<reference evidence="2" key="1">
    <citation type="submission" date="2020-07" db="EMBL/GenBank/DDBJ databases">
        <title>The High-quality genome of the commercially important snow crab, Chionoecetes opilio.</title>
        <authorList>
            <person name="Jeong J.-H."/>
            <person name="Ryu S."/>
        </authorList>
    </citation>
    <scope>NUCLEOTIDE SEQUENCE</scope>
    <source>
        <strain evidence="2">MADBK_172401_WGS</strain>
        <tissue evidence="2">Digestive gland</tissue>
    </source>
</reference>
<keyword evidence="1" id="KW-0732">Signal</keyword>